<evidence type="ECO:0000259" key="2">
    <source>
        <dbReference type="Pfam" id="PF04909"/>
    </source>
</evidence>
<dbReference type="Proteomes" id="UP000277811">
    <property type="component" value="Unassembled WGS sequence"/>
</dbReference>
<name>A0A498REW7_9FIRM</name>
<protein>
    <submittedName>
        <fullName evidence="3">Amidohydrolase</fullName>
    </submittedName>
</protein>
<dbReference type="Pfam" id="PF04909">
    <property type="entry name" value="Amidohydro_2"/>
    <property type="match status" value="1"/>
</dbReference>
<dbReference type="InterPro" id="IPR032466">
    <property type="entry name" value="Metal_Hydrolase"/>
</dbReference>
<organism evidence="3 4">
    <name type="scientific">Lucifera butyrica</name>
    <dbReference type="NCBI Taxonomy" id="1351585"/>
    <lineage>
        <taxon>Bacteria</taxon>
        <taxon>Bacillati</taxon>
        <taxon>Bacillota</taxon>
        <taxon>Negativicutes</taxon>
        <taxon>Veillonellales</taxon>
        <taxon>Veillonellaceae</taxon>
        <taxon>Lucifera</taxon>
    </lineage>
</organism>
<evidence type="ECO:0000313" key="3">
    <source>
        <dbReference type="EMBL" id="VBB09545.1"/>
    </source>
</evidence>
<feature type="domain" description="Amidohydrolase-related" evidence="2">
    <location>
        <begin position="94"/>
        <end position="344"/>
    </location>
</feature>
<evidence type="ECO:0000256" key="1">
    <source>
        <dbReference type="ARBA" id="ARBA00023239"/>
    </source>
</evidence>
<accession>A0A498REW7</accession>
<dbReference type="GO" id="GO:0016831">
    <property type="term" value="F:carboxy-lyase activity"/>
    <property type="evidence" value="ECO:0007669"/>
    <property type="project" value="InterPro"/>
</dbReference>
<dbReference type="PANTHER" id="PTHR21240:SF28">
    <property type="entry name" value="ISO-OROTATE DECARBOXYLASE (EUROFUNG)"/>
    <property type="match status" value="1"/>
</dbReference>
<dbReference type="InterPro" id="IPR032465">
    <property type="entry name" value="ACMSD"/>
</dbReference>
<dbReference type="RefSeq" id="WP_122630322.1">
    <property type="nucleotide sequence ID" value="NZ_UPPP01000127.1"/>
</dbReference>
<gene>
    <name evidence="3" type="ORF">LUCI_4840</name>
</gene>
<reference evidence="3 4" key="1">
    <citation type="submission" date="2018-06" db="EMBL/GenBank/DDBJ databases">
        <authorList>
            <person name="Strepis N."/>
        </authorList>
    </citation>
    <scope>NUCLEOTIDE SEQUENCE [LARGE SCALE GENOMIC DNA]</scope>
    <source>
        <strain evidence="3">LUCI</strain>
    </source>
</reference>
<dbReference type="GO" id="GO:0005737">
    <property type="term" value="C:cytoplasm"/>
    <property type="evidence" value="ECO:0007669"/>
    <property type="project" value="TreeGrafter"/>
</dbReference>
<dbReference type="GO" id="GO:0016787">
    <property type="term" value="F:hydrolase activity"/>
    <property type="evidence" value="ECO:0007669"/>
    <property type="project" value="UniProtKB-KW"/>
</dbReference>
<dbReference type="InterPro" id="IPR006680">
    <property type="entry name" value="Amidohydro-rel"/>
</dbReference>
<evidence type="ECO:0000313" key="4">
    <source>
        <dbReference type="Proteomes" id="UP000277811"/>
    </source>
</evidence>
<sequence>MIIDANMYWMPKNLFTDRSLLEKFIRTSCEYGVYAYEQNISETGKRQIVIEKPKGYQNLNYVENQYEMETQLQDMDEAGIDKAVLKIPGCQEWMSLELCKKFNDGMAEHVRLGKGRFNALAVVPPWGTQECIYELERCVYELGMTGVQLSAHYGDQYLDNEAFKPFFKKLNELELPAYIHHTPVPVQHNFVYDYNNLRRSYGRCADQAIAVGREIFSGMFEEFPHIKFIHSMLGGAFFSFMNLMFPQKAKKNEEVDRFKVDTEKMRGYLKNNIFFEMSHAEPWGDLQLECAIKILGADHVIFGTSYPVRRQWMLTGPDFIKNLAISEKEKDLILGENAKDIYKLDK</sequence>
<dbReference type="AlphaFoldDB" id="A0A498REW7"/>
<keyword evidence="4" id="KW-1185">Reference proteome</keyword>
<dbReference type="SUPFAM" id="SSF51556">
    <property type="entry name" value="Metallo-dependent hydrolases"/>
    <property type="match status" value="1"/>
</dbReference>
<dbReference type="PANTHER" id="PTHR21240">
    <property type="entry name" value="2-AMINO-3-CARBOXYLMUCONATE-6-SEMIALDEHYDE DECARBOXYLASE"/>
    <property type="match status" value="1"/>
</dbReference>
<dbReference type="OrthoDB" id="9771932at2"/>
<dbReference type="GO" id="GO:0019748">
    <property type="term" value="P:secondary metabolic process"/>
    <property type="evidence" value="ECO:0007669"/>
    <property type="project" value="TreeGrafter"/>
</dbReference>
<keyword evidence="3" id="KW-0378">Hydrolase</keyword>
<keyword evidence="1" id="KW-0456">Lyase</keyword>
<dbReference type="Gene3D" id="3.20.20.140">
    <property type="entry name" value="Metal-dependent hydrolases"/>
    <property type="match status" value="1"/>
</dbReference>
<proteinExistence type="predicted"/>
<dbReference type="EMBL" id="UPPP01000127">
    <property type="protein sequence ID" value="VBB09545.1"/>
    <property type="molecule type" value="Genomic_DNA"/>
</dbReference>